<dbReference type="CDD" id="cd08249">
    <property type="entry name" value="enoyl_reductase_like"/>
    <property type="match status" value="1"/>
</dbReference>
<dbReference type="PANTHER" id="PTHR45348">
    <property type="entry name" value="HYPOTHETICAL OXIDOREDUCTASE (EUROFUNG)"/>
    <property type="match status" value="1"/>
</dbReference>
<dbReference type="EMBL" id="WIWV01000092">
    <property type="protein sequence ID" value="KAF7714215.1"/>
    <property type="molecule type" value="Genomic_DNA"/>
</dbReference>
<dbReference type="SUPFAM" id="SSF50129">
    <property type="entry name" value="GroES-like"/>
    <property type="match status" value="1"/>
</dbReference>
<name>A0A8J8VYV6_9EURO</name>
<reference evidence="4" key="1">
    <citation type="journal article" date="2020" name="Front. Microbiol.">
        <title>Gene regulatory networks of Penicillium echinulatum 2HH and Penicillium oxalicum 114-2 inferred by a computational biology approach.</title>
        <authorList>
            <person name="Lenz A.R."/>
            <person name="Galan-Vasquez E."/>
            <person name="Balbinot E."/>
            <person name="De Abreu F.P."/>
            <person name="De Oliveira N.S."/>
            <person name="Da Rosa L.O."/>
            <person name="De Avila E Silva S."/>
            <person name="Camassola M."/>
            <person name="Dillon A.J.P."/>
            <person name="Perez-Rueda E."/>
        </authorList>
    </citation>
    <scope>NUCLEOTIDE SEQUENCE</scope>
    <source>
        <strain evidence="4">S1M29</strain>
    </source>
</reference>
<evidence type="ECO:0000259" key="3">
    <source>
        <dbReference type="SMART" id="SM00829"/>
    </source>
</evidence>
<dbReference type="InterPro" id="IPR013154">
    <property type="entry name" value="ADH-like_N"/>
</dbReference>
<comment type="similarity">
    <text evidence="1">Belongs to the zinc-containing alcohol dehydrogenase family.</text>
</comment>
<keyword evidence="5" id="KW-1185">Reference proteome</keyword>
<gene>
    <name evidence="4" type="ORF">PECM_008712</name>
</gene>
<protein>
    <recommendedName>
        <fullName evidence="3">Enoyl reductase (ER) domain-containing protein</fullName>
    </recommendedName>
</protein>
<dbReference type="OrthoDB" id="48317at2759"/>
<dbReference type="Gene3D" id="3.40.50.720">
    <property type="entry name" value="NAD(P)-binding Rossmann-like Domain"/>
    <property type="match status" value="1"/>
</dbReference>
<dbReference type="PANTHER" id="PTHR45348:SF2">
    <property type="entry name" value="ZINC-TYPE ALCOHOL DEHYDROGENASE-LIKE PROTEIN C2E1P3.01"/>
    <property type="match status" value="1"/>
</dbReference>
<proteinExistence type="inferred from homology"/>
<dbReference type="InterPro" id="IPR047122">
    <property type="entry name" value="Trans-enoyl_RdTase-like"/>
</dbReference>
<dbReference type="SMART" id="SM00829">
    <property type="entry name" value="PKS_ER"/>
    <property type="match status" value="1"/>
</dbReference>
<dbReference type="GO" id="GO:0016651">
    <property type="term" value="F:oxidoreductase activity, acting on NAD(P)H"/>
    <property type="evidence" value="ECO:0007669"/>
    <property type="project" value="InterPro"/>
</dbReference>
<evidence type="ECO:0000256" key="2">
    <source>
        <dbReference type="ARBA" id="ARBA00023002"/>
    </source>
</evidence>
<dbReference type="InterPro" id="IPR036291">
    <property type="entry name" value="NAD(P)-bd_dom_sf"/>
</dbReference>
<accession>A0A8J8VYV6</accession>
<dbReference type="AlphaFoldDB" id="A0A8J8VYV6"/>
<sequence>MTPTCKAVMCTAIGEARVQEVPIPSVREGYTLFRTKAVALNPTDWKSMHFANPDAVGTRLGVDFAGVVEEVGPGVTKQWKKGDRVCGGVCGAKDAESGAFGEYLIAKGGIQIKIPDHLSFEEAATLGTGITTCGQGLYQFLKLPLPTSDLTESNGQTILIYGGSTATGILGIQYAKLSGLTVLTTASPHNFDYVRSMGADVVWDYHADVEVMAKEIQAYTNNKLTLAWDCRPTADSGRLCALAMSDREKGLYCSVQPGTKADSLKEFNPLVDAGFTIGYTAFGESFTRAGRTYEAKPEDVKFAENFWAMSSKLLAAGKLRVSNITLNRGGEGLDGVIHGLEDLRQGRVSGTKLVYTV</sequence>
<dbReference type="InterPro" id="IPR020843">
    <property type="entry name" value="ER"/>
</dbReference>
<dbReference type="InterPro" id="IPR013149">
    <property type="entry name" value="ADH-like_C"/>
</dbReference>
<dbReference type="Proteomes" id="UP000631181">
    <property type="component" value="Unassembled WGS sequence"/>
</dbReference>
<organism evidence="4 5">
    <name type="scientific">Penicillium ucsense</name>
    <dbReference type="NCBI Taxonomy" id="2839758"/>
    <lineage>
        <taxon>Eukaryota</taxon>
        <taxon>Fungi</taxon>
        <taxon>Dikarya</taxon>
        <taxon>Ascomycota</taxon>
        <taxon>Pezizomycotina</taxon>
        <taxon>Eurotiomycetes</taxon>
        <taxon>Eurotiomycetidae</taxon>
        <taxon>Eurotiales</taxon>
        <taxon>Aspergillaceae</taxon>
        <taxon>Penicillium</taxon>
    </lineage>
</organism>
<evidence type="ECO:0000313" key="4">
    <source>
        <dbReference type="EMBL" id="KAF7714215.1"/>
    </source>
</evidence>
<evidence type="ECO:0000256" key="1">
    <source>
        <dbReference type="ARBA" id="ARBA00008072"/>
    </source>
</evidence>
<dbReference type="Pfam" id="PF08240">
    <property type="entry name" value="ADH_N"/>
    <property type="match status" value="1"/>
</dbReference>
<dbReference type="SUPFAM" id="SSF51735">
    <property type="entry name" value="NAD(P)-binding Rossmann-fold domains"/>
    <property type="match status" value="1"/>
</dbReference>
<dbReference type="Pfam" id="PF00107">
    <property type="entry name" value="ADH_zinc_N"/>
    <property type="match status" value="1"/>
</dbReference>
<feature type="domain" description="Enoyl reductase (ER)" evidence="3">
    <location>
        <begin position="11"/>
        <end position="354"/>
    </location>
</feature>
<dbReference type="InterPro" id="IPR011032">
    <property type="entry name" value="GroES-like_sf"/>
</dbReference>
<dbReference type="Gene3D" id="3.90.180.10">
    <property type="entry name" value="Medium-chain alcohol dehydrogenases, catalytic domain"/>
    <property type="match status" value="1"/>
</dbReference>
<comment type="caution">
    <text evidence="4">The sequence shown here is derived from an EMBL/GenBank/DDBJ whole genome shotgun (WGS) entry which is preliminary data.</text>
</comment>
<evidence type="ECO:0000313" key="5">
    <source>
        <dbReference type="Proteomes" id="UP000631181"/>
    </source>
</evidence>
<keyword evidence="2" id="KW-0560">Oxidoreductase</keyword>